<dbReference type="InterPro" id="IPR036691">
    <property type="entry name" value="Endo/exonu/phosph_ase_sf"/>
</dbReference>
<dbReference type="SUPFAM" id="SSF56219">
    <property type="entry name" value="DNase I-like"/>
    <property type="match status" value="1"/>
</dbReference>
<dbReference type="PANTHER" id="PTHR15822">
    <property type="entry name" value="TRAF AND TNF RECEPTOR-ASSOCIATED PROTEIN"/>
    <property type="match status" value="1"/>
</dbReference>
<keyword evidence="9" id="KW-0234">DNA repair</keyword>
<keyword evidence="4" id="KW-0540">Nuclease</keyword>
<feature type="domain" description="Endonuclease/exonuclease/phosphatase" evidence="11">
    <location>
        <begin position="23"/>
        <end position="282"/>
    </location>
</feature>
<dbReference type="GO" id="GO:0070260">
    <property type="term" value="F:5'-tyrosyl-DNA phosphodiesterase activity"/>
    <property type="evidence" value="ECO:0007669"/>
    <property type="project" value="TreeGrafter"/>
</dbReference>
<dbReference type="Gene3D" id="3.60.10.10">
    <property type="entry name" value="Endonuclease/exonuclease/phosphatase"/>
    <property type="match status" value="1"/>
</dbReference>
<comment type="caution">
    <text evidence="12">The sequence shown here is derived from an EMBL/GenBank/DDBJ whole genome shotgun (WGS) entry which is preliminary data.</text>
</comment>
<dbReference type="GO" id="GO:0005737">
    <property type="term" value="C:cytoplasm"/>
    <property type="evidence" value="ECO:0007669"/>
    <property type="project" value="TreeGrafter"/>
</dbReference>
<evidence type="ECO:0000256" key="5">
    <source>
        <dbReference type="ARBA" id="ARBA00022723"/>
    </source>
</evidence>
<proteinExistence type="predicted"/>
<dbReference type="Proteomes" id="UP001489004">
    <property type="component" value="Unassembled WGS sequence"/>
</dbReference>
<keyword evidence="10" id="KW-0539">Nucleus</keyword>
<keyword evidence="13" id="KW-1185">Reference proteome</keyword>
<keyword evidence="6" id="KW-0227">DNA damage</keyword>
<dbReference type="CDD" id="cd09080">
    <property type="entry name" value="TDP2"/>
    <property type="match status" value="1"/>
</dbReference>
<reference evidence="12 13" key="1">
    <citation type="journal article" date="2024" name="Nat. Commun.">
        <title>Phylogenomics reveals the evolutionary origins of lichenization in chlorophyte algae.</title>
        <authorList>
            <person name="Puginier C."/>
            <person name="Libourel C."/>
            <person name="Otte J."/>
            <person name="Skaloud P."/>
            <person name="Haon M."/>
            <person name="Grisel S."/>
            <person name="Petersen M."/>
            <person name="Berrin J.G."/>
            <person name="Delaux P.M."/>
            <person name="Dal Grande F."/>
            <person name="Keller J."/>
        </authorList>
    </citation>
    <scope>NUCLEOTIDE SEQUENCE [LARGE SCALE GENOMIC DNA]</scope>
    <source>
        <strain evidence="12 13">SAG 2043</strain>
    </source>
</reference>
<keyword evidence="7" id="KW-0378">Hydrolase</keyword>
<dbReference type="InterPro" id="IPR051547">
    <property type="entry name" value="TDP2-like"/>
</dbReference>
<evidence type="ECO:0000313" key="13">
    <source>
        <dbReference type="Proteomes" id="UP001489004"/>
    </source>
</evidence>
<dbReference type="Pfam" id="PF03372">
    <property type="entry name" value="Exo_endo_phos"/>
    <property type="match status" value="1"/>
</dbReference>
<dbReference type="InterPro" id="IPR005135">
    <property type="entry name" value="Endo/exonuclease/phosphatase"/>
</dbReference>
<evidence type="ECO:0000256" key="9">
    <source>
        <dbReference type="ARBA" id="ARBA00023204"/>
    </source>
</evidence>
<accession>A0AAW1PN61</accession>
<evidence type="ECO:0000256" key="2">
    <source>
        <dbReference type="ARBA" id="ARBA00001946"/>
    </source>
</evidence>
<evidence type="ECO:0000256" key="6">
    <source>
        <dbReference type="ARBA" id="ARBA00022763"/>
    </source>
</evidence>
<dbReference type="PANTHER" id="PTHR15822:SF4">
    <property type="entry name" value="TYROSYL-DNA PHOSPHODIESTERASE 2"/>
    <property type="match status" value="1"/>
</dbReference>
<evidence type="ECO:0000256" key="8">
    <source>
        <dbReference type="ARBA" id="ARBA00022842"/>
    </source>
</evidence>
<dbReference type="GO" id="GO:0046872">
    <property type="term" value="F:metal ion binding"/>
    <property type="evidence" value="ECO:0007669"/>
    <property type="project" value="UniProtKB-KW"/>
</dbReference>
<evidence type="ECO:0000259" key="11">
    <source>
        <dbReference type="Pfam" id="PF03372"/>
    </source>
</evidence>
<comment type="cofactor">
    <cofactor evidence="1">
        <name>Mn(2+)</name>
        <dbReference type="ChEBI" id="CHEBI:29035"/>
    </cofactor>
</comment>
<dbReference type="EMBL" id="JALJOR010000010">
    <property type="protein sequence ID" value="KAK9810043.1"/>
    <property type="molecule type" value="Genomic_DNA"/>
</dbReference>
<protein>
    <recommendedName>
        <fullName evidence="11">Endonuclease/exonuclease/phosphatase domain-containing protein</fullName>
    </recommendedName>
</protein>
<evidence type="ECO:0000256" key="1">
    <source>
        <dbReference type="ARBA" id="ARBA00001936"/>
    </source>
</evidence>
<dbReference type="AlphaFoldDB" id="A0AAW1PN61"/>
<sequence length="309" mass="35232">MLLLQRQQLGDRPYNAGAHFSLLTWNVWSKHDVQVVHRINAIGDVIAEQGYPDFLCFQEMTPLIYMLMSQADWWGQYAASPLPDPEEFGYFTSLLYRTATVMPTDLVHHKVFPTTEMQRNVQMLGVMVGGTAVRIANSHLTSPNPRGDKHSWQRRQECKQGFRWLGACEGFKWLQACEERNILWAGDMNWLQQDGQVPLPNAWCDPWMVLRPTEAGFTYDGRDNPMLGNNSYRSRLDRIFCKLKDWRPASIQRVGMTALPGVAYEKPTCNGPVTLPVLPSDHFGVLVRLARVKPASSRTHDQLLSIKCG</sequence>
<evidence type="ECO:0000256" key="4">
    <source>
        <dbReference type="ARBA" id="ARBA00022722"/>
    </source>
</evidence>
<comment type="cofactor">
    <cofactor evidence="2">
        <name>Mg(2+)</name>
        <dbReference type="ChEBI" id="CHEBI:18420"/>
    </cofactor>
</comment>
<evidence type="ECO:0000256" key="3">
    <source>
        <dbReference type="ARBA" id="ARBA00004322"/>
    </source>
</evidence>
<keyword evidence="8" id="KW-0460">Magnesium</keyword>
<gene>
    <name evidence="12" type="ORF">WJX72_003887</name>
</gene>
<organism evidence="12 13">
    <name type="scientific">[Myrmecia] bisecta</name>
    <dbReference type="NCBI Taxonomy" id="41462"/>
    <lineage>
        <taxon>Eukaryota</taxon>
        <taxon>Viridiplantae</taxon>
        <taxon>Chlorophyta</taxon>
        <taxon>core chlorophytes</taxon>
        <taxon>Trebouxiophyceae</taxon>
        <taxon>Trebouxiales</taxon>
        <taxon>Trebouxiaceae</taxon>
        <taxon>Myrmecia</taxon>
    </lineage>
</organism>
<dbReference type="GO" id="GO:0004518">
    <property type="term" value="F:nuclease activity"/>
    <property type="evidence" value="ECO:0007669"/>
    <property type="project" value="UniProtKB-KW"/>
</dbReference>
<name>A0AAW1PN61_9CHLO</name>
<keyword evidence="5" id="KW-0479">Metal-binding</keyword>
<evidence type="ECO:0000256" key="10">
    <source>
        <dbReference type="ARBA" id="ARBA00023242"/>
    </source>
</evidence>
<dbReference type="GO" id="GO:0003697">
    <property type="term" value="F:single-stranded DNA binding"/>
    <property type="evidence" value="ECO:0007669"/>
    <property type="project" value="TreeGrafter"/>
</dbReference>
<dbReference type="GO" id="GO:0006302">
    <property type="term" value="P:double-strand break repair"/>
    <property type="evidence" value="ECO:0007669"/>
    <property type="project" value="TreeGrafter"/>
</dbReference>
<evidence type="ECO:0000313" key="12">
    <source>
        <dbReference type="EMBL" id="KAK9810043.1"/>
    </source>
</evidence>
<comment type="subcellular location">
    <subcellularLocation>
        <location evidence="3">Nucleus</location>
        <location evidence="3">PML body</location>
    </subcellularLocation>
</comment>
<evidence type="ECO:0000256" key="7">
    <source>
        <dbReference type="ARBA" id="ARBA00022801"/>
    </source>
</evidence>